<evidence type="ECO:0000313" key="2">
    <source>
        <dbReference type="Proteomes" id="UP000024635"/>
    </source>
</evidence>
<name>A0A016W132_9BILA</name>
<dbReference type="EMBL" id="JARK01001338">
    <property type="protein sequence ID" value="EYC33360.1"/>
    <property type="molecule type" value="Genomic_DNA"/>
</dbReference>
<dbReference type="AlphaFoldDB" id="A0A016W132"/>
<gene>
    <name evidence="1" type="primary">Acey_s0002.g746</name>
    <name evidence="1" type="ORF">Y032_0002g746</name>
</gene>
<organism evidence="1 2">
    <name type="scientific">Ancylostoma ceylanicum</name>
    <dbReference type="NCBI Taxonomy" id="53326"/>
    <lineage>
        <taxon>Eukaryota</taxon>
        <taxon>Metazoa</taxon>
        <taxon>Ecdysozoa</taxon>
        <taxon>Nematoda</taxon>
        <taxon>Chromadorea</taxon>
        <taxon>Rhabditida</taxon>
        <taxon>Rhabditina</taxon>
        <taxon>Rhabditomorpha</taxon>
        <taxon>Strongyloidea</taxon>
        <taxon>Ancylostomatidae</taxon>
        <taxon>Ancylostomatinae</taxon>
        <taxon>Ancylostoma</taxon>
    </lineage>
</organism>
<evidence type="ECO:0000313" key="1">
    <source>
        <dbReference type="EMBL" id="EYC33360.1"/>
    </source>
</evidence>
<reference evidence="2" key="1">
    <citation type="journal article" date="2015" name="Nat. Genet.">
        <title>The genome and transcriptome of the zoonotic hookworm Ancylostoma ceylanicum identify infection-specific gene families.</title>
        <authorList>
            <person name="Schwarz E.M."/>
            <person name="Hu Y."/>
            <person name="Antoshechkin I."/>
            <person name="Miller M.M."/>
            <person name="Sternberg P.W."/>
            <person name="Aroian R.V."/>
        </authorList>
    </citation>
    <scope>NUCLEOTIDE SEQUENCE</scope>
    <source>
        <strain evidence="2">HY135</strain>
    </source>
</reference>
<sequence>MTYICGPSVYGSNLVNQQPYPIDVLMAVCQVVLGIEMSTESNYSRRAGSNDVLEIRKNGQKPLLLRQNVILTWTSFSDRKQGESDENLRLFIGMSSSAAAIIDKTSISVLENNDVYPAYYEVANNRTACHAAWPPANGVPAADHDKH</sequence>
<dbReference type="Proteomes" id="UP000024635">
    <property type="component" value="Unassembled WGS sequence"/>
</dbReference>
<comment type="caution">
    <text evidence="1">The sequence shown here is derived from an EMBL/GenBank/DDBJ whole genome shotgun (WGS) entry which is preliminary data.</text>
</comment>
<protein>
    <submittedName>
        <fullName evidence="1">Uncharacterized protein</fullName>
    </submittedName>
</protein>
<keyword evidence="2" id="KW-1185">Reference proteome</keyword>
<accession>A0A016W132</accession>
<proteinExistence type="predicted"/>